<evidence type="ECO:0000313" key="3">
    <source>
        <dbReference type="EMBL" id="HIV08819.1"/>
    </source>
</evidence>
<feature type="transmembrane region" description="Helical" evidence="2">
    <location>
        <begin position="65"/>
        <end position="98"/>
    </location>
</feature>
<evidence type="ECO:0000256" key="1">
    <source>
        <dbReference type="SAM" id="MobiDB-lite"/>
    </source>
</evidence>
<comment type="caution">
    <text evidence="3">The sequence shown here is derived from an EMBL/GenBank/DDBJ whole genome shotgun (WGS) entry which is preliminary data.</text>
</comment>
<dbReference type="Proteomes" id="UP000886845">
    <property type="component" value="Unassembled WGS sequence"/>
</dbReference>
<keyword evidence="2" id="KW-0812">Transmembrane</keyword>
<sequence>MKFLRLLWRILCCIVYALSLPPRWFGYGLRWCFGWVKYPWRRLPAGFRTAVASVYASLPVRLLRWVVFVVACLLFWVLFLAILVLVLALCGVLGPIILRLAPPIARSVGYELAIRECVVKPLDDDIHVAGLRLDTLGSPRVGSDSPLVSLEAFRVAPLSGYVRLDALRVANPDTFIFSQASGDYYAKTPLLDLRLVELKVDMGTLLEDELVIELIRVHGLHALYALDQGTDNVSALVTQLVPPAAEESDGDAAPVQAEPAPAPAPAPEPAPAEATAKADAPERDVRVLLADFADNAVTVRWVIAGAVPTTVPCPIPDLALENLGTQEVRDRIDAVVGPIRKTIATANAAVAAAGKALGAAIDSTKAALGAAGEALGNAGDALDGAGDALGKGVDSVSEAAGGILDGARDLFNRRKK</sequence>
<feature type="compositionally biased region" description="Pro residues" evidence="1">
    <location>
        <begin position="260"/>
        <end position="270"/>
    </location>
</feature>
<feature type="region of interest" description="Disordered" evidence="1">
    <location>
        <begin position="245"/>
        <end position="278"/>
    </location>
</feature>
<accession>A0A9D1T2M5</accession>
<dbReference type="AlphaFoldDB" id="A0A9D1T2M5"/>
<gene>
    <name evidence="3" type="ORF">IAC79_01725</name>
</gene>
<proteinExistence type="predicted"/>
<organism evidence="3 4">
    <name type="scientific">Candidatus Spyradenecus faecavium</name>
    <dbReference type="NCBI Taxonomy" id="2840947"/>
    <lineage>
        <taxon>Bacteria</taxon>
        <taxon>Pseudomonadati</taxon>
        <taxon>Lentisphaerota</taxon>
        <taxon>Lentisphaeria</taxon>
        <taxon>Lentisphaerales</taxon>
        <taxon>Lentisphaeraceae</taxon>
        <taxon>Lentisphaeraceae incertae sedis</taxon>
        <taxon>Candidatus Spyradenecus</taxon>
    </lineage>
</organism>
<dbReference type="EMBL" id="DVOR01000056">
    <property type="protein sequence ID" value="HIV08819.1"/>
    <property type="molecule type" value="Genomic_DNA"/>
</dbReference>
<reference evidence="3" key="2">
    <citation type="journal article" date="2021" name="PeerJ">
        <title>Extensive microbial diversity within the chicken gut microbiome revealed by metagenomics and culture.</title>
        <authorList>
            <person name="Gilroy R."/>
            <person name="Ravi A."/>
            <person name="Getino M."/>
            <person name="Pursley I."/>
            <person name="Horton D.L."/>
            <person name="Alikhan N.F."/>
            <person name="Baker D."/>
            <person name="Gharbi K."/>
            <person name="Hall N."/>
            <person name="Watson M."/>
            <person name="Adriaenssens E.M."/>
            <person name="Foster-Nyarko E."/>
            <person name="Jarju S."/>
            <person name="Secka A."/>
            <person name="Antonio M."/>
            <person name="Oren A."/>
            <person name="Chaudhuri R.R."/>
            <person name="La Ragione R."/>
            <person name="Hildebrand F."/>
            <person name="Pallen M.J."/>
        </authorList>
    </citation>
    <scope>NUCLEOTIDE SEQUENCE</scope>
    <source>
        <strain evidence="3">35461</strain>
    </source>
</reference>
<name>A0A9D1T2M5_9BACT</name>
<reference evidence="3" key="1">
    <citation type="submission" date="2020-10" db="EMBL/GenBank/DDBJ databases">
        <authorList>
            <person name="Gilroy R."/>
        </authorList>
    </citation>
    <scope>NUCLEOTIDE SEQUENCE</scope>
    <source>
        <strain evidence="3">35461</strain>
    </source>
</reference>
<evidence type="ECO:0000313" key="4">
    <source>
        <dbReference type="Proteomes" id="UP000886845"/>
    </source>
</evidence>
<keyword evidence="2" id="KW-1133">Transmembrane helix</keyword>
<evidence type="ECO:0000256" key="2">
    <source>
        <dbReference type="SAM" id="Phobius"/>
    </source>
</evidence>
<keyword evidence="2" id="KW-0472">Membrane</keyword>
<protein>
    <submittedName>
        <fullName evidence="3">Uncharacterized protein</fullName>
    </submittedName>
</protein>